<dbReference type="AlphaFoldDB" id="A0A9P8V5Q4"/>
<evidence type="ECO:0000313" key="5">
    <source>
        <dbReference type="EMBL" id="KAH6682217.1"/>
    </source>
</evidence>
<reference evidence="5" key="1">
    <citation type="journal article" date="2021" name="Nat. Commun.">
        <title>Genetic determinants of endophytism in the Arabidopsis root mycobiome.</title>
        <authorList>
            <person name="Mesny F."/>
            <person name="Miyauchi S."/>
            <person name="Thiergart T."/>
            <person name="Pickel B."/>
            <person name="Atanasova L."/>
            <person name="Karlsson M."/>
            <person name="Huettel B."/>
            <person name="Barry K.W."/>
            <person name="Haridas S."/>
            <person name="Chen C."/>
            <person name="Bauer D."/>
            <person name="Andreopoulos W."/>
            <person name="Pangilinan J."/>
            <person name="LaButti K."/>
            <person name="Riley R."/>
            <person name="Lipzen A."/>
            <person name="Clum A."/>
            <person name="Drula E."/>
            <person name="Henrissat B."/>
            <person name="Kohler A."/>
            <person name="Grigoriev I.V."/>
            <person name="Martin F.M."/>
            <person name="Hacquard S."/>
        </authorList>
    </citation>
    <scope>NUCLEOTIDE SEQUENCE</scope>
    <source>
        <strain evidence="5">MPI-SDFR-AT-0117</strain>
    </source>
</reference>
<evidence type="ECO:0000256" key="4">
    <source>
        <dbReference type="RuleBase" id="RU366034"/>
    </source>
</evidence>
<keyword evidence="6" id="KW-1185">Reference proteome</keyword>
<dbReference type="Proteomes" id="UP000770015">
    <property type="component" value="Unassembled WGS sequence"/>
</dbReference>
<dbReference type="Pfam" id="PF19086">
    <property type="entry name" value="Terpene_syn_C_2"/>
    <property type="match status" value="1"/>
</dbReference>
<organism evidence="5 6">
    <name type="scientific">Plectosphaerella plurivora</name>
    <dbReference type="NCBI Taxonomy" id="936078"/>
    <lineage>
        <taxon>Eukaryota</taxon>
        <taxon>Fungi</taxon>
        <taxon>Dikarya</taxon>
        <taxon>Ascomycota</taxon>
        <taxon>Pezizomycotina</taxon>
        <taxon>Sordariomycetes</taxon>
        <taxon>Hypocreomycetidae</taxon>
        <taxon>Glomerellales</taxon>
        <taxon>Plectosphaerellaceae</taxon>
        <taxon>Plectosphaerella</taxon>
    </lineage>
</organism>
<dbReference type="SUPFAM" id="SSF48576">
    <property type="entry name" value="Terpenoid synthases"/>
    <property type="match status" value="1"/>
</dbReference>
<dbReference type="PANTHER" id="PTHR35201:SF4">
    <property type="entry name" value="BETA-PINACENE SYNTHASE-RELATED"/>
    <property type="match status" value="1"/>
</dbReference>
<accession>A0A9P8V5Q4</accession>
<evidence type="ECO:0000256" key="2">
    <source>
        <dbReference type="ARBA" id="ARBA00006333"/>
    </source>
</evidence>
<comment type="cofactor">
    <cofactor evidence="1 4">
        <name>Mg(2+)</name>
        <dbReference type="ChEBI" id="CHEBI:18420"/>
    </cofactor>
</comment>
<keyword evidence="4" id="KW-0456">Lyase</keyword>
<dbReference type="EMBL" id="JAGSXJ010000018">
    <property type="protein sequence ID" value="KAH6682217.1"/>
    <property type="molecule type" value="Genomic_DNA"/>
</dbReference>
<proteinExistence type="inferred from homology"/>
<dbReference type="EC" id="4.2.3.-" evidence="4"/>
<evidence type="ECO:0000256" key="1">
    <source>
        <dbReference type="ARBA" id="ARBA00001946"/>
    </source>
</evidence>
<evidence type="ECO:0000313" key="6">
    <source>
        <dbReference type="Proteomes" id="UP000770015"/>
    </source>
</evidence>
<dbReference type="InterPro" id="IPR034686">
    <property type="entry name" value="Terpene_cyclase-like_2"/>
</dbReference>
<sequence>MASTNDTVPAEGAAITPAAAMITELKGKTIRIPDLTTMFTTWPKLKVNPFYKDLKPYVEGKIYEMELDQTKRDDYIKQDLTWFIAVWFPHVDLEMLKVLTLHVLWLFIWDDRVDIGEGALADNLEIANKARANSAKIWVNLLWGYDDGDWLDVEVDRVDAVIEPLVEGLGFRGLQAVRFLDSVEEYIRSCEKEQVMRMEGEVPDYDTYIRMRLDTSAVHTLCALAEYVTGQNLPYEWYERDIIKKIWNATNMSVILINDPISLKKELKTDCIINAVASLHVPGGDVQDAIDQVVKLLDTTISDLDRDLEAVRDEYIEAEYGMLIEYADACKQMVIGTLYFSLRSSRYAVAVNDEDNSMEITL</sequence>
<evidence type="ECO:0000256" key="3">
    <source>
        <dbReference type="ARBA" id="ARBA00022842"/>
    </source>
</evidence>
<dbReference type="SFLD" id="SFLDG01020">
    <property type="entry name" value="Terpene_Cyclase_Like_2"/>
    <property type="match status" value="1"/>
</dbReference>
<dbReference type="PANTHER" id="PTHR35201">
    <property type="entry name" value="TERPENE SYNTHASE"/>
    <property type="match status" value="1"/>
</dbReference>
<dbReference type="InterPro" id="IPR008949">
    <property type="entry name" value="Isoprenoid_synthase_dom_sf"/>
</dbReference>
<dbReference type="OrthoDB" id="2861623at2759"/>
<gene>
    <name evidence="5" type="ORF">F5X68DRAFT_233935</name>
</gene>
<dbReference type="GO" id="GO:0010333">
    <property type="term" value="F:terpene synthase activity"/>
    <property type="evidence" value="ECO:0007669"/>
    <property type="project" value="InterPro"/>
</dbReference>
<keyword evidence="3 4" id="KW-0460">Magnesium</keyword>
<protein>
    <recommendedName>
        <fullName evidence="4">Terpene synthase</fullName>
        <ecNumber evidence="4">4.2.3.-</ecNumber>
    </recommendedName>
</protein>
<name>A0A9P8V5Q4_9PEZI</name>
<dbReference type="Gene3D" id="1.10.600.10">
    <property type="entry name" value="Farnesyl Diphosphate Synthase"/>
    <property type="match status" value="1"/>
</dbReference>
<keyword evidence="4" id="KW-0479">Metal-binding</keyword>
<dbReference type="GO" id="GO:0046872">
    <property type="term" value="F:metal ion binding"/>
    <property type="evidence" value="ECO:0007669"/>
    <property type="project" value="UniProtKB-KW"/>
</dbReference>
<dbReference type="GO" id="GO:0008299">
    <property type="term" value="P:isoprenoid biosynthetic process"/>
    <property type="evidence" value="ECO:0007669"/>
    <property type="project" value="UniProtKB-ARBA"/>
</dbReference>
<comment type="similarity">
    <text evidence="2 4">Belongs to the terpene synthase family.</text>
</comment>
<dbReference type="SFLD" id="SFLDS00005">
    <property type="entry name" value="Isoprenoid_Synthase_Type_I"/>
    <property type="match status" value="1"/>
</dbReference>
<comment type="caution">
    <text evidence="5">The sequence shown here is derived from an EMBL/GenBank/DDBJ whole genome shotgun (WGS) entry which is preliminary data.</text>
</comment>